<dbReference type="AlphaFoldDB" id="A0AA86RRK8"/>
<accession>A0AA86RRK8</accession>
<proteinExistence type="predicted"/>
<evidence type="ECO:0000313" key="2">
    <source>
        <dbReference type="EMBL" id="CAL5983248.1"/>
    </source>
</evidence>
<organism evidence="1">
    <name type="scientific">Hexamita inflata</name>
    <dbReference type="NCBI Taxonomy" id="28002"/>
    <lineage>
        <taxon>Eukaryota</taxon>
        <taxon>Metamonada</taxon>
        <taxon>Diplomonadida</taxon>
        <taxon>Hexamitidae</taxon>
        <taxon>Hexamitinae</taxon>
        <taxon>Hexamita</taxon>
    </lineage>
</organism>
<gene>
    <name evidence="1" type="ORF">HINF_LOCUS64434</name>
    <name evidence="2" type="ORF">HINF_LOCUS7535</name>
</gene>
<reference evidence="2 3" key="2">
    <citation type="submission" date="2024-07" db="EMBL/GenBank/DDBJ databases">
        <authorList>
            <person name="Akdeniz Z."/>
        </authorList>
    </citation>
    <scope>NUCLEOTIDE SEQUENCE [LARGE SCALE GENOMIC DNA]</scope>
</reference>
<evidence type="ECO:0000313" key="3">
    <source>
        <dbReference type="Proteomes" id="UP001642409"/>
    </source>
</evidence>
<dbReference type="EMBL" id="CATOUU010001174">
    <property type="protein sequence ID" value="CAI9976789.1"/>
    <property type="molecule type" value="Genomic_DNA"/>
</dbReference>
<sequence>MLVQPLRLSNDELSQVIAAPNTYSGASDSVGITKWQTVIHSGNKSTQLIENINTRNYYLNIELRRIEYLMNCNAKNLKVLNSMKKNQIYFSEVIIKLNAYDSKPMEHI</sequence>
<dbReference type="EMBL" id="CAXDID020000015">
    <property type="protein sequence ID" value="CAL5983248.1"/>
    <property type="molecule type" value="Genomic_DNA"/>
</dbReference>
<keyword evidence="3" id="KW-1185">Reference proteome</keyword>
<comment type="caution">
    <text evidence="1">The sequence shown here is derived from an EMBL/GenBank/DDBJ whole genome shotgun (WGS) entry which is preliminary data.</text>
</comment>
<protein>
    <submittedName>
        <fullName evidence="2">Hypothetical_protein</fullName>
    </submittedName>
</protein>
<reference evidence="1" key="1">
    <citation type="submission" date="2023-06" db="EMBL/GenBank/DDBJ databases">
        <authorList>
            <person name="Kurt Z."/>
        </authorList>
    </citation>
    <scope>NUCLEOTIDE SEQUENCE</scope>
</reference>
<dbReference type="Proteomes" id="UP001642409">
    <property type="component" value="Unassembled WGS sequence"/>
</dbReference>
<name>A0AA86RRK8_9EUKA</name>
<evidence type="ECO:0000313" key="1">
    <source>
        <dbReference type="EMBL" id="CAI9976789.1"/>
    </source>
</evidence>